<reference evidence="1" key="1">
    <citation type="submission" date="2018-06" db="EMBL/GenBank/DDBJ databases">
        <authorList>
            <person name="Zhirakovskaya E."/>
        </authorList>
    </citation>
    <scope>NUCLEOTIDE SEQUENCE</scope>
</reference>
<evidence type="ECO:0000313" key="1">
    <source>
        <dbReference type="EMBL" id="VAW67747.1"/>
    </source>
</evidence>
<gene>
    <name evidence="1" type="ORF">MNBD_GAMMA08-1761</name>
</gene>
<protein>
    <recommendedName>
        <fullName evidence="2">Lipoprotein</fullName>
    </recommendedName>
</protein>
<evidence type="ECO:0008006" key="2">
    <source>
        <dbReference type="Google" id="ProtNLM"/>
    </source>
</evidence>
<accession>A0A3B0XWY5</accession>
<sequence>MQHWNKNVSHSVGIFLLAFFISACSLIKSNNYANYNWVSPNGWGGGVFDVPTWFAPDMPYTGQEIIRFHDDFYEADKEGFWTYTFAMLIDQTKTPTTQDILDETHRYFVGLSRFAGGKKDADYPADKVIVKAVSDWKISADGKRRSQFYTLQTYDSFTSGKIIKLNMKVTSWLCSKTHRAFLYSFSLRETHHPLWKQLDKEATALQCS</sequence>
<organism evidence="1">
    <name type="scientific">hydrothermal vent metagenome</name>
    <dbReference type="NCBI Taxonomy" id="652676"/>
    <lineage>
        <taxon>unclassified sequences</taxon>
        <taxon>metagenomes</taxon>
        <taxon>ecological metagenomes</taxon>
    </lineage>
</organism>
<name>A0A3B0XWY5_9ZZZZ</name>
<proteinExistence type="predicted"/>
<dbReference type="EMBL" id="UOFH01000405">
    <property type="protein sequence ID" value="VAW67747.1"/>
    <property type="molecule type" value="Genomic_DNA"/>
</dbReference>
<dbReference type="PROSITE" id="PS51257">
    <property type="entry name" value="PROKAR_LIPOPROTEIN"/>
    <property type="match status" value="1"/>
</dbReference>
<dbReference type="AlphaFoldDB" id="A0A3B0XWY5"/>